<dbReference type="InterPro" id="IPR009100">
    <property type="entry name" value="AcylCoA_DH/oxidase_NM_dom_sf"/>
</dbReference>
<gene>
    <name evidence="9" type="ORF">ABUE31_04225</name>
</gene>
<protein>
    <submittedName>
        <fullName evidence="9">Acyl-CoA dehydrogenase family protein</fullName>
    </submittedName>
</protein>
<dbReference type="InterPro" id="IPR013786">
    <property type="entry name" value="AcylCoA_DH/ox_N"/>
</dbReference>
<dbReference type="PANTHER" id="PTHR43831">
    <property type="entry name" value="ISOBUTYRYL-COA DEHYDROGENASE"/>
    <property type="match status" value="1"/>
</dbReference>
<evidence type="ECO:0000256" key="1">
    <source>
        <dbReference type="ARBA" id="ARBA00001974"/>
    </source>
</evidence>
<reference evidence="9 10" key="1">
    <citation type="submission" date="2024-06" db="EMBL/GenBank/DDBJ databases">
        <authorList>
            <person name="Tuo L."/>
        </authorList>
    </citation>
    <scope>NUCLEOTIDE SEQUENCE [LARGE SCALE GENOMIC DNA]</scope>
    <source>
        <strain evidence="9 10">ZMM04-5</strain>
    </source>
</reference>
<evidence type="ECO:0000313" key="10">
    <source>
        <dbReference type="Proteomes" id="UP001556196"/>
    </source>
</evidence>
<dbReference type="InterPro" id="IPR046373">
    <property type="entry name" value="Acyl-CoA_Oxase/DH_mid-dom_sf"/>
</dbReference>
<evidence type="ECO:0000256" key="3">
    <source>
        <dbReference type="ARBA" id="ARBA00022630"/>
    </source>
</evidence>
<sequence>MDAKAAEAAPAQFGLNEDQRAIQAMADAFAAERIAPMALAWDRDRHFPGATIRETGPLGFGGIYVRDDVGGSGLGRLDAVLIFEALARACPAFSAFISIHNMTAWMIDRFGSEDQRARFATKLTAMEWLGSYCLTEPGSGSDAAGLKTRALRDGDTYVLNGAKQFISGAGDNDLYIVMARTGGEGPKGISAFIVPRDAPGLSFGALEHKMGWHMQSTRQVLLTDCRVPAENLLAAEGEGFRIAMAGLDGGRLNIAACSLGGAQAALDKALAYTAERKAFGQKVNAFQATQFKLADMETELQAARTFLYAAAAKLDGAAADAGKWSAMAKRFVTDTGFKVANDALQLFGGYGYLHDYGIEKLVRDLRVHQILEGTNEIMRVIVARHLLGE</sequence>
<evidence type="ECO:0000259" key="8">
    <source>
        <dbReference type="Pfam" id="PF02771"/>
    </source>
</evidence>
<dbReference type="InterPro" id="IPR036250">
    <property type="entry name" value="AcylCo_DH-like_C"/>
</dbReference>
<dbReference type="Gene3D" id="1.20.140.10">
    <property type="entry name" value="Butyryl-CoA Dehydrogenase, subunit A, domain 3"/>
    <property type="match status" value="1"/>
</dbReference>
<evidence type="ECO:0000256" key="5">
    <source>
        <dbReference type="RuleBase" id="RU362125"/>
    </source>
</evidence>
<dbReference type="InterPro" id="IPR052547">
    <property type="entry name" value="Mito_Isobutyryl-CoADH"/>
</dbReference>
<dbReference type="Gene3D" id="2.40.110.10">
    <property type="entry name" value="Butyryl-CoA Dehydrogenase, subunit A, domain 2"/>
    <property type="match status" value="1"/>
</dbReference>
<organism evidence="9 10">
    <name type="scientific">Mesorhizobium marinum</name>
    <dbReference type="NCBI Taxonomy" id="3228790"/>
    <lineage>
        <taxon>Bacteria</taxon>
        <taxon>Pseudomonadati</taxon>
        <taxon>Pseudomonadota</taxon>
        <taxon>Alphaproteobacteria</taxon>
        <taxon>Hyphomicrobiales</taxon>
        <taxon>Phyllobacteriaceae</taxon>
        <taxon>Mesorhizobium</taxon>
    </lineage>
</organism>
<feature type="domain" description="Acyl-CoA oxidase/dehydrogenase middle" evidence="7">
    <location>
        <begin position="132"/>
        <end position="225"/>
    </location>
</feature>
<keyword evidence="10" id="KW-1185">Reference proteome</keyword>
<dbReference type="SUPFAM" id="SSF47203">
    <property type="entry name" value="Acyl-CoA dehydrogenase C-terminal domain-like"/>
    <property type="match status" value="1"/>
</dbReference>
<comment type="caution">
    <text evidence="9">The sequence shown here is derived from an EMBL/GenBank/DDBJ whole genome shotgun (WGS) entry which is preliminary data.</text>
</comment>
<dbReference type="PANTHER" id="PTHR43831:SF1">
    <property type="entry name" value="ISOBUTYRYL-COA DEHYDROGENASE, MITOCHONDRIAL"/>
    <property type="match status" value="1"/>
</dbReference>
<dbReference type="EMBL" id="JBFOCI010000001">
    <property type="protein sequence ID" value="MEW9805192.1"/>
    <property type="molecule type" value="Genomic_DNA"/>
</dbReference>
<dbReference type="Proteomes" id="UP001556196">
    <property type="component" value="Unassembled WGS sequence"/>
</dbReference>
<accession>A0ABV3QXX3</accession>
<dbReference type="PROSITE" id="PS00072">
    <property type="entry name" value="ACYL_COA_DH_1"/>
    <property type="match status" value="1"/>
</dbReference>
<proteinExistence type="inferred from homology"/>
<dbReference type="InterPro" id="IPR037069">
    <property type="entry name" value="AcylCoA_DH/ox_N_sf"/>
</dbReference>
<name>A0ABV3QXX3_9HYPH</name>
<dbReference type="Pfam" id="PF02771">
    <property type="entry name" value="Acyl-CoA_dh_N"/>
    <property type="match status" value="1"/>
</dbReference>
<dbReference type="Pfam" id="PF02770">
    <property type="entry name" value="Acyl-CoA_dh_M"/>
    <property type="match status" value="1"/>
</dbReference>
<dbReference type="PROSITE" id="PS00073">
    <property type="entry name" value="ACYL_COA_DH_2"/>
    <property type="match status" value="1"/>
</dbReference>
<dbReference type="Pfam" id="PF00441">
    <property type="entry name" value="Acyl-CoA_dh_1"/>
    <property type="match status" value="1"/>
</dbReference>
<keyword evidence="3 5" id="KW-0285">Flavoprotein</keyword>
<dbReference type="SUPFAM" id="SSF56645">
    <property type="entry name" value="Acyl-CoA dehydrogenase NM domain-like"/>
    <property type="match status" value="1"/>
</dbReference>
<dbReference type="Gene3D" id="1.10.540.10">
    <property type="entry name" value="Acyl-CoA dehydrogenase/oxidase, N-terminal domain"/>
    <property type="match status" value="1"/>
</dbReference>
<evidence type="ECO:0000256" key="4">
    <source>
        <dbReference type="ARBA" id="ARBA00022827"/>
    </source>
</evidence>
<dbReference type="PIRSF" id="PIRSF016578">
    <property type="entry name" value="HsaA"/>
    <property type="match status" value="1"/>
</dbReference>
<dbReference type="RefSeq" id="WP_367722235.1">
    <property type="nucleotide sequence ID" value="NZ_JBFOCI010000001.1"/>
</dbReference>
<feature type="domain" description="Acyl-CoA dehydrogenase/oxidase C-terminal" evidence="6">
    <location>
        <begin position="237"/>
        <end position="387"/>
    </location>
</feature>
<dbReference type="InterPro" id="IPR009075">
    <property type="entry name" value="AcylCo_DH/oxidase_C"/>
</dbReference>
<evidence type="ECO:0000313" key="9">
    <source>
        <dbReference type="EMBL" id="MEW9805192.1"/>
    </source>
</evidence>
<dbReference type="InterPro" id="IPR006091">
    <property type="entry name" value="Acyl-CoA_Oxase/DH_mid-dom"/>
</dbReference>
<dbReference type="InterPro" id="IPR006089">
    <property type="entry name" value="Acyl-CoA_DH_CS"/>
</dbReference>
<keyword evidence="4 5" id="KW-0274">FAD</keyword>
<comment type="cofactor">
    <cofactor evidence="1 5">
        <name>FAD</name>
        <dbReference type="ChEBI" id="CHEBI:57692"/>
    </cofactor>
</comment>
<comment type="similarity">
    <text evidence="2 5">Belongs to the acyl-CoA dehydrogenase family.</text>
</comment>
<feature type="domain" description="Acyl-CoA dehydrogenase/oxidase N-terminal" evidence="8">
    <location>
        <begin position="16"/>
        <end position="127"/>
    </location>
</feature>
<evidence type="ECO:0000259" key="7">
    <source>
        <dbReference type="Pfam" id="PF02770"/>
    </source>
</evidence>
<keyword evidence="5" id="KW-0560">Oxidoreductase</keyword>
<evidence type="ECO:0000259" key="6">
    <source>
        <dbReference type="Pfam" id="PF00441"/>
    </source>
</evidence>
<evidence type="ECO:0000256" key="2">
    <source>
        <dbReference type="ARBA" id="ARBA00009347"/>
    </source>
</evidence>